<evidence type="ECO:0000313" key="1">
    <source>
        <dbReference type="EMBL" id="MFC3715172.1"/>
    </source>
</evidence>
<protein>
    <recommendedName>
        <fullName evidence="3">DUF4288 domain-containing protein</fullName>
    </recommendedName>
</protein>
<dbReference type="Proteomes" id="UP001595705">
    <property type="component" value="Unassembled WGS sequence"/>
</dbReference>
<name>A0ABV7XIJ1_9GAMM</name>
<accession>A0ABV7XIJ1</accession>
<comment type="caution">
    <text evidence="1">The sequence shown here is derived from an EMBL/GenBank/DDBJ whole genome shotgun (WGS) entry which is preliminary data.</text>
</comment>
<proteinExistence type="predicted"/>
<dbReference type="EMBL" id="JBHRYA010000002">
    <property type="protein sequence ID" value="MFC3715172.1"/>
    <property type="molecule type" value="Genomic_DNA"/>
</dbReference>
<reference evidence="2" key="1">
    <citation type="journal article" date="2019" name="Int. J. Syst. Evol. Microbiol.">
        <title>The Global Catalogue of Microorganisms (GCM) 10K type strain sequencing project: providing services to taxonomists for standard genome sequencing and annotation.</title>
        <authorList>
            <consortium name="The Broad Institute Genomics Platform"/>
            <consortium name="The Broad Institute Genome Sequencing Center for Infectious Disease"/>
            <person name="Wu L."/>
            <person name="Ma J."/>
        </authorList>
    </citation>
    <scope>NUCLEOTIDE SEQUENCE [LARGE SCALE GENOMIC DNA]</scope>
    <source>
        <strain evidence="2">KCTC 42441</strain>
    </source>
</reference>
<organism evidence="1 2">
    <name type="scientific">Luteimonas soli</name>
    <dbReference type="NCBI Taxonomy" id="1648966"/>
    <lineage>
        <taxon>Bacteria</taxon>
        <taxon>Pseudomonadati</taxon>
        <taxon>Pseudomonadota</taxon>
        <taxon>Gammaproteobacteria</taxon>
        <taxon>Lysobacterales</taxon>
        <taxon>Lysobacteraceae</taxon>
        <taxon>Luteimonas</taxon>
    </lineage>
</organism>
<sequence>MKVRLWMWYVPGTDEQIAQACEAALQELQARNIGVGQAFAATVAANELDDSHTEDVTPDVEGVSAWYAAEFAAFTKLSELTGEWPSQGSLIVVEE</sequence>
<evidence type="ECO:0000313" key="2">
    <source>
        <dbReference type="Proteomes" id="UP001595705"/>
    </source>
</evidence>
<gene>
    <name evidence="1" type="ORF">ACFONC_03280</name>
</gene>
<dbReference type="RefSeq" id="WP_386742277.1">
    <property type="nucleotide sequence ID" value="NZ_JBHRYA010000002.1"/>
</dbReference>
<keyword evidence="2" id="KW-1185">Reference proteome</keyword>
<evidence type="ECO:0008006" key="3">
    <source>
        <dbReference type="Google" id="ProtNLM"/>
    </source>
</evidence>